<name>A0A1X1RA34_MYCFA</name>
<comment type="caution">
    <text evidence="1">The sequence shown here is derived from an EMBL/GenBank/DDBJ whole genome shotgun (WGS) entry which is preliminary data.</text>
</comment>
<dbReference type="Proteomes" id="UP000193484">
    <property type="component" value="Unassembled WGS sequence"/>
</dbReference>
<reference evidence="1 2" key="1">
    <citation type="submission" date="2016-01" db="EMBL/GenBank/DDBJ databases">
        <title>The new phylogeny of the genus Mycobacterium.</title>
        <authorList>
            <person name="Tarcisio F."/>
            <person name="Conor M."/>
            <person name="Antonella G."/>
            <person name="Elisabetta G."/>
            <person name="Giulia F.S."/>
            <person name="Sara T."/>
            <person name="Anna F."/>
            <person name="Clotilde B."/>
            <person name="Roberto B."/>
            <person name="Veronica D.S."/>
            <person name="Fabio R."/>
            <person name="Monica P."/>
            <person name="Olivier J."/>
            <person name="Enrico T."/>
            <person name="Nicola S."/>
        </authorList>
    </citation>
    <scope>NUCLEOTIDE SEQUENCE [LARGE SCALE GENOMIC DNA]</scope>
    <source>
        <strain evidence="1 2">DSM 44179</strain>
    </source>
</reference>
<evidence type="ECO:0000313" key="1">
    <source>
        <dbReference type="EMBL" id="ORV02045.1"/>
    </source>
</evidence>
<evidence type="ECO:0000313" key="2">
    <source>
        <dbReference type="Proteomes" id="UP000193484"/>
    </source>
</evidence>
<protein>
    <submittedName>
        <fullName evidence="1">Uncharacterized protein</fullName>
    </submittedName>
</protein>
<accession>A0A1X1RA34</accession>
<proteinExistence type="predicted"/>
<organism evidence="1 2">
    <name type="scientific">Mycolicibacterium fallax</name>
    <name type="common">Mycobacterium fallax</name>
    <dbReference type="NCBI Taxonomy" id="1793"/>
    <lineage>
        <taxon>Bacteria</taxon>
        <taxon>Bacillati</taxon>
        <taxon>Actinomycetota</taxon>
        <taxon>Actinomycetes</taxon>
        <taxon>Mycobacteriales</taxon>
        <taxon>Mycobacteriaceae</taxon>
        <taxon>Mycolicibacterium</taxon>
    </lineage>
</organism>
<keyword evidence="2" id="KW-1185">Reference proteome</keyword>
<sequence length="69" mass="7240">MDAGYLSTLSPDADAALLRLPEQARRCVARPQQPARSWTEFNLSRSQALPAAGAAVSGCSSYTGVSRTG</sequence>
<dbReference type="RefSeq" id="WP_163742138.1">
    <property type="nucleotide sequence ID" value="NZ_AP022603.1"/>
</dbReference>
<dbReference type="EMBL" id="LQOJ01000042">
    <property type="protein sequence ID" value="ORV02045.1"/>
    <property type="molecule type" value="Genomic_DNA"/>
</dbReference>
<dbReference type="STRING" id="1793.AWC04_12495"/>
<dbReference type="AlphaFoldDB" id="A0A1X1RA34"/>
<gene>
    <name evidence="1" type="ORF">AWC04_12495</name>
</gene>